<dbReference type="HAMAP" id="MF_00134_A">
    <property type="entry name" value="IGPS_A"/>
    <property type="match status" value="1"/>
</dbReference>
<comment type="catalytic activity">
    <reaction evidence="1 11">
        <text>1-(2-carboxyphenylamino)-1-deoxy-D-ribulose 5-phosphate + H(+) = (1S,2R)-1-C-(indol-3-yl)glycerol 3-phosphate + CO2 + H2O</text>
        <dbReference type="Rhea" id="RHEA:23476"/>
        <dbReference type="ChEBI" id="CHEBI:15377"/>
        <dbReference type="ChEBI" id="CHEBI:15378"/>
        <dbReference type="ChEBI" id="CHEBI:16526"/>
        <dbReference type="ChEBI" id="CHEBI:58613"/>
        <dbReference type="ChEBI" id="CHEBI:58866"/>
        <dbReference type="EC" id="4.1.1.48"/>
    </reaction>
</comment>
<evidence type="ECO:0000256" key="7">
    <source>
        <dbReference type="ARBA" id="ARBA00022793"/>
    </source>
</evidence>
<keyword evidence="7 11" id="KW-0210">Decarboxylase</keyword>
<evidence type="ECO:0000256" key="6">
    <source>
        <dbReference type="ARBA" id="ARBA00022605"/>
    </source>
</evidence>
<evidence type="ECO:0000256" key="9">
    <source>
        <dbReference type="ARBA" id="ARBA00023141"/>
    </source>
</evidence>
<dbReference type="Proteomes" id="UP000608579">
    <property type="component" value="Unassembled WGS sequence"/>
</dbReference>
<comment type="similarity">
    <text evidence="3 11">Belongs to the TrpC family.</text>
</comment>
<dbReference type="EC" id="4.1.1.48" evidence="4 11"/>
<dbReference type="PROSITE" id="PS00614">
    <property type="entry name" value="IGPS"/>
    <property type="match status" value="1"/>
</dbReference>
<name>A0A833E9V4_CALS0</name>
<dbReference type="InterPro" id="IPR013785">
    <property type="entry name" value="Aldolase_TIM"/>
</dbReference>
<dbReference type="UniPathway" id="UPA00035">
    <property type="reaction ID" value="UER00043"/>
</dbReference>
<dbReference type="Gene3D" id="3.20.20.70">
    <property type="entry name" value="Aldolase class I"/>
    <property type="match status" value="1"/>
</dbReference>
<dbReference type="InterPro" id="IPR001468">
    <property type="entry name" value="Indole-3-GlycerolPSynthase_CS"/>
</dbReference>
<protein>
    <recommendedName>
        <fullName evidence="5 11">Indole-3-glycerol phosphate synthase</fullName>
        <shortName evidence="11">IGPS</shortName>
        <ecNumber evidence="4 11">4.1.1.48</ecNumber>
    </recommendedName>
</protein>
<evidence type="ECO:0000256" key="3">
    <source>
        <dbReference type="ARBA" id="ARBA00008737"/>
    </source>
</evidence>
<evidence type="ECO:0000256" key="5">
    <source>
        <dbReference type="ARBA" id="ARBA00018080"/>
    </source>
</evidence>
<keyword evidence="6 11" id="KW-0028">Amino-acid biosynthesis</keyword>
<dbReference type="InterPro" id="IPR011060">
    <property type="entry name" value="RibuloseP-bd_barrel"/>
</dbReference>
<comment type="caution">
    <text evidence="13">The sequence shown here is derived from an EMBL/GenBank/DDBJ whole genome shotgun (WGS) entry which is preliminary data.</text>
</comment>
<feature type="domain" description="Indole-3-glycerol phosphate synthase" evidence="12">
    <location>
        <begin position="9"/>
        <end position="233"/>
    </location>
</feature>
<evidence type="ECO:0000256" key="1">
    <source>
        <dbReference type="ARBA" id="ARBA00001633"/>
    </source>
</evidence>
<keyword evidence="10 11" id="KW-0456">Lyase</keyword>
<evidence type="ECO:0000256" key="2">
    <source>
        <dbReference type="ARBA" id="ARBA00004696"/>
    </source>
</evidence>
<dbReference type="GO" id="GO:0000162">
    <property type="term" value="P:L-tryptophan biosynthetic process"/>
    <property type="evidence" value="ECO:0007669"/>
    <property type="project" value="UniProtKB-UniRule"/>
</dbReference>
<evidence type="ECO:0000256" key="8">
    <source>
        <dbReference type="ARBA" id="ARBA00022822"/>
    </source>
</evidence>
<dbReference type="EMBL" id="DQVM01000087">
    <property type="protein sequence ID" value="HIQ29822.1"/>
    <property type="molecule type" value="Genomic_DNA"/>
</dbReference>
<comment type="pathway">
    <text evidence="2 11">Amino-acid biosynthesis; L-tryptophan biosynthesis; L-tryptophan from chorismate: step 4/5.</text>
</comment>
<dbReference type="SUPFAM" id="SSF51366">
    <property type="entry name" value="Ribulose-phoshate binding barrel"/>
    <property type="match status" value="1"/>
</dbReference>
<dbReference type="CDD" id="cd00331">
    <property type="entry name" value="IGPS"/>
    <property type="match status" value="1"/>
</dbReference>
<dbReference type="AlphaFoldDB" id="A0A833E9V4"/>
<keyword evidence="8 11" id="KW-0822">Tryptophan biosynthesis</keyword>
<dbReference type="GO" id="GO:0004640">
    <property type="term" value="F:phosphoribosylanthranilate isomerase activity"/>
    <property type="evidence" value="ECO:0007669"/>
    <property type="project" value="TreeGrafter"/>
</dbReference>
<accession>A0A833E9V4</accession>
<reference evidence="13" key="1">
    <citation type="journal article" date="2020" name="ISME J.">
        <title>Gammaproteobacteria mediating utilization of methyl-, sulfur- and petroleum organic compounds in deep ocean hydrothermal plumes.</title>
        <authorList>
            <person name="Zhou Z."/>
            <person name="Liu Y."/>
            <person name="Pan J."/>
            <person name="Cron B.R."/>
            <person name="Toner B.M."/>
            <person name="Anantharaman K."/>
            <person name="Breier J.A."/>
            <person name="Dick G.J."/>
            <person name="Li M."/>
        </authorList>
    </citation>
    <scope>NUCLEOTIDE SEQUENCE</scope>
    <source>
        <strain evidence="13">SZUA-1515</strain>
    </source>
</reference>
<evidence type="ECO:0000256" key="4">
    <source>
        <dbReference type="ARBA" id="ARBA00012362"/>
    </source>
</evidence>
<organism evidence="13 14">
    <name type="scientific">Caldiarchaeum subterraneum</name>
    <dbReference type="NCBI Taxonomy" id="311458"/>
    <lineage>
        <taxon>Archaea</taxon>
        <taxon>Nitrososphaerota</taxon>
        <taxon>Candidatus Caldarchaeales</taxon>
        <taxon>Candidatus Caldarchaeaceae</taxon>
        <taxon>Candidatus Caldarchaeum</taxon>
    </lineage>
</organism>
<proteinExistence type="inferred from homology"/>
<keyword evidence="9 11" id="KW-0057">Aromatic amino acid biosynthesis</keyword>
<dbReference type="GO" id="GO:0004425">
    <property type="term" value="F:indole-3-glycerol-phosphate synthase activity"/>
    <property type="evidence" value="ECO:0007669"/>
    <property type="project" value="UniProtKB-UniRule"/>
</dbReference>
<sequence>MEDVDKRGSSFKAAIERARGRAIIAEIKPASPSAGVLRKYTEEEALGIALEMVEGGAAALSILTEPRIFNGSLRVFQEVRKALDTPLLMKDIVVSGKQVEAASRVGADAILLIAALFNRGLCEEGLDEMIDKAHDAGLEVLLETHSGEEFEQALRSEADMIGINNRNLATLEVNLETTPQLLAGRRVDRVVVSESGIESAEDIRRLRMAGVDAFLVGTSIMRSTDVRAKVRELAEA</sequence>
<evidence type="ECO:0000256" key="10">
    <source>
        <dbReference type="ARBA" id="ARBA00023239"/>
    </source>
</evidence>
<gene>
    <name evidence="11" type="primary">trpC</name>
    <name evidence="13" type="ORF">EYH45_04575</name>
</gene>
<evidence type="ECO:0000313" key="13">
    <source>
        <dbReference type="EMBL" id="HIQ29822.1"/>
    </source>
</evidence>
<evidence type="ECO:0000313" key="14">
    <source>
        <dbReference type="Proteomes" id="UP000608579"/>
    </source>
</evidence>
<dbReference type="InterPro" id="IPR013798">
    <property type="entry name" value="Indole-3-glycerol_P_synth_dom"/>
</dbReference>
<dbReference type="Pfam" id="PF00218">
    <property type="entry name" value="IGPS"/>
    <property type="match status" value="1"/>
</dbReference>
<dbReference type="PANTHER" id="PTHR22854:SF2">
    <property type="entry name" value="INDOLE-3-GLYCEROL-PHOSPHATE SYNTHASE"/>
    <property type="match status" value="1"/>
</dbReference>
<dbReference type="InterPro" id="IPR045186">
    <property type="entry name" value="Indole-3-glycerol_P_synth"/>
</dbReference>
<evidence type="ECO:0000259" key="12">
    <source>
        <dbReference type="Pfam" id="PF00218"/>
    </source>
</evidence>
<dbReference type="PANTHER" id="PTHR22854">
    <property type="entry name" value="TRYPTOPHAN BIOSYNTHESIS PROTEIN"/>
    <property type="match status" value="1"/>
</dbReference>
<evidence type="ECO:0000256" key="11">
    <source>
        <dbReference type="HAMAP-Rule" id="MF_00134"/>
    </source>
</evidence>